<dbReference type="Pfam" id="PF00583">
    <property type="entry name" value="Acetyltransf_1"/>
    <property type="match status" value="1"/>
</dbReference>
<protein>
    <recommendedName>
        <fullName evidence="1">N-acetyltransferase domain-containing protein</fullName>
    </recommendedName>
</protein>
<reference evidence="2 3" key="1">
    <citation type="submission" date="2016-05" db="EMBL/GenBank/DDBJ databases">
        <title>Bacillus thuringiensis and Bacillus weihenstephanensis as novel biocontrol agents of wilt causing Verticillium species.</title>
        <authorList>
            <person name="Hollensteiner J."/>
            <person name="Wemheuer F."/>
            <person name="Harting R."/>
            <person name="Kolarzyk A."/>
            <person name="Diaz-Valerio S."/>
            <person name="Poehlein A."/>
            <person name="Brzuszkiewicz E."/>
            <person name="Nesemann K."/>
            <person name="Braus-Stromeyer S."/>
            <person name="Braus G."/>
            <person name="Daniel R."/>
            <person name="Liesegang H."/>
        </authorList>
    </citation>
    <scope>NUCLEOTIDE SEQUENCE [LARGE SCALE GENOMIC DNA]</scope>
    <source>
        <strain evidence="2 3">GOE8</strain>
    </source>
</reference>
<sequence length="158" mass="17822">MGINPITNDNRKKVISFFKEHWGSSEMVISSGMFQCDALDGFIFEEYNQINGLITYVIKENEVEVISLDSIQEGKGIGSALMEKVENIAKQEGFREVNLVMTNDNLNALKFYQKRGYRIISIIPNAVNEARKIKPSIPLIGNDGIPLNDELKLAKRNL</sequence>
<organism evidence="2 3">
    <name type="scientific">Bacillus mycoides</name>
    <dbReference type="NCBI Taxonomy" id="1405"/>
    <lineage>
        <taxon>Bacteria</taxon>
        <taxon>Bacillati</taxon>
        <taxon>Bacillota</taxon>
        <taxon>Bacilli</taxon>
        <taxon>Bacillales</taxon>
        <taxon>Bacillaceae</taxon>
        <taxon>Bacillus</taxon>
        <taxon>Bacillus cereus group</taxon>
    </lineage>
</organism>
<dbReference type="PROSITE" id="PS51186">
    <property type="entry name" value="GNAT"/>
    <property type="match status" value="1"/>
</dbReference>
<evidence type="ECO:0000313" key="2">
    <source>
        <dbReference type="EMBL" id="OFD77828.1"/>
    </source>
</evidence>
<dbReference type="GO" id="GO:0016747">
    <property type="term" value="F:acyltransferase activity, transferring groups other than amino-acyl groups"/>
    <property type="evidence" value="ECO:0007669"/>
    <property type="project" value="InterPro"/>
</dbReference>
<dbReference type="RefSeq" id="WP_070144209.1">
    <property type="nucleotide sequence ID" value="NZ_LXLT01000039.1"/>
</dbReference>
<accession>A0A1E8B5Z4</accession>
<dbReference type="PATRIC" id="fig|86662.25.peg.3132"/>
<name>A0A1E8B5Z4_BACMY</name>
<dbReference type="InterPro" id="IPR016181">
    <property type="entry name" value="Acyl_CoA_acyltransferase"/>
</dbReference>
<gene>
    <name evidence="2" type="ORF">BWGOE8_30730</name>
</gene>
<dbReference type="SUPFAM" id="SSF55729">
    <property type="entry name" value="Acyl-CoA N-acyltransferases (Nat)"/>
    <property type="match status" value="1"/>
</dbReference>
<dbReference type="Gene3D" id="3.40.630.30">
    <property type="match status" value="1"/>
</dbReference>
<evidence type="ECO:0000313" key="3">
    <source>
        <dbReference type="Proteomes" id="UP000175706"/>
    </source>
</evidence>
<dbReference type="EMBL" id="LXLT01000039">
    <property type="protein sequence ID" value="OFD77828.1"/>
    <property type="molecule type" value="Genomic_DNA"/>
</dbReference>
<dbReference type="AlphaFoldDB" id="A0A1E8B5Z4"/>
<comment type="caution">
    <text evidence="2">The sequence shown here is derived from an EMBL/GenBank/DDBJ whole genome shotgun (WGS) entry which is preliminary data.</text>
</comment>
<dbReference type="Proteomes" id="UP000175706">
    <property type="component" value="Unassembled WGS sequence"/>
</dbReference>
<dbReference type="CDD" id="cd04301">
    <property type="entry name" value="NAT_SF"/>
    <property type="match status" value="1"/>
</dbReference>
<evidence type="ECO:0000259" key="1">
    <source>
        <dbReference type="PROSITE" id="PS51186"/>
    </source>
</evidence>
<dbReference type="InterPro" id="IPR000182">
    <property type="entry name" value="GNAT_dom"/>
</dbReference>
<proteinExistence type="predicted"/>
<feature type="domain" description="N-acetyltransferase" evidence="1">
    <location>
        <begin position="1"/>
        <end position="140"/>
    </location>
</feature>